<sequence length="146" mass="15811">MTKNGMSVEETSNPPNSLDSGTTTVNQYATKKTLAISNLEIALIATNAIQLKTLLGNTSNKDTLWLVGLILVCASLIIQIFNACILVLLGTDDISKKGHQHRLVSLNNFSLMLSVLVTIINVVLNIIVAIEPQILNQTLNGTKNFH</sequence>
<evidence type="ECO:0000256" key="8">
    <source>
        <dbReference type="SAM" id="Phobius"/>
    </source>
</evidence>
<dbReference type="EMBL" id="CAJOAZ010000142">
    <property type="protein sequence ID" value="CAF3550552.1"/>
    <property type="molecule type" value="Genomic_DNA"/>
</dbReference>
<feature type="region of interest" description="Disordered" evidence="7">
    <location>
        <begin position="1"/>
        <end position="22"/>
    </location>
</feature>
<dbReference type="Pfam" id="PF04923">
    <property type="entry name" value="Ninjurin"/>
    <property type="match status" value="1"/>
</dbReference>
<reference evidence="9" key="1">
    <citation type="submission" date="2021-02" db="EMBL/GenBank/DDBJ databases">
        <authorList>
            <person name="Nowell W R."/>
        </authorList>
    </citation>
    <scope>NUCLEOTIDE SEQUENCE</scope>
</reference>
<comment type="caution">
    <text evidence="9">The sequence shown here is derived from an EMBL/GenBank/DDBJ whole genome shotgun (WGS) entry which is preliminary data.</text>
</comment>
<dbReference type="GO" id="GO:0016020">
    <property type="term" value="C:membrane"/>
    <property type="evidence" value="ECO:0007669"/>
    <property type="project" value="UniProtKB-SubCell"/>
</dbReference>
<dbReference type="GO" id="GO:0007155">
    <property type="term" value="P:cell adhesion"/>
    <property type="evidence" value="ECO:0007669"/>
    <property type="project" value="UniProtKB-KW"/>
</dbReference>
<dbReference type="PANTHER" id="PTHR12316:SF17">
    <property type="entry name" value="NINJURIN C, ISOFORM D"/>
    <property type="match status" value="1"/>
</dbReference>
<evidence type="ECO:0000256" key="1">
    <source>
        <dbReference type="ARBA" id="ARBA00004141"/>
    </source>
</evidence>
<evidence type="ECO:0008006" key="12">
    <source>
        <dbReference type="Google" id="ProtNLM"/>
    </source>
</evidence>
<keyword evidence="6 8" id="KW-0472">Membrane</keyword>
<evidence type="ECO:0000313" key="9">
    <source>
        <dbReference type="EMBL" id="CAF1182618.1"/>
    </source>
</evidence>
<dbReference type="InterPro" id="IPR007007">
    <property type="entry name" value="Ninjurin"/>
</dbReference>
<evidence type="ECO:0000256" key="7">
    <source>
        <dbReference type="SAM" id="MobiDB-lite"/>
    </source>
</evidence>
<dbReference type="PANTHER" id="PTHR12316">
    <property type="entry name" value="NINJURIN-RELATED"/>
    <property type="match status" value="1"/>
</dbReference>
<feature type="transmembrane region" description="Helical" evidence="8">
    <location>
        <begin position="109"/>
        <end position="130"/>
    </location>
</feature>
<comment type="similarity">
    <text evidence="2">Belongs to the ninjurin family.</text>
</comment>
<organism evidence="9 11">
    <name type="scientific">Adineta steineri</name>
    <dbReference type="NCBI Taxonomy" id="433720"/>
    <lineage>
        <taxon>Eukaryota</taxon>
        <taxon>Metazoa</taxon>
        <taxon>Spiralia</taxon>
        <taxon>Gnathifera</taxon>
        <taxon>Rotifera</taxon>
        <taxon>Eurotatoria</taxon>
        <taxon>Bdelloidea</taxon>
        <taxon>Adinetida</taxon>
        <taxon>Adinetidae</taxon>
        <taxon>Adineta</taxon>
    </lineage>
</organism>
<evidence type="ECO:0000313" key="11">
    <source>
        <dbReference type="Proteomes" id="UP000663845"/>
    </source>
</evidence>
<evidence type="ECO:0000256" key="3">
    <source>
        <dbReference type="ARBA" id="ARBA00022692"/>
    </source>
</evidence>
<dbReference type="Proteomes" id="UP000663844">
    <property type="component" value="Unassembled WGS sequence"/>
</dbReference>
<dbReference type="Proteomes" id="UP000663845">
    <property type="component" value="Unassembled WGS sequence"/>
</dbReference>
<accession>A0A814UYR5</accession>
<evidence type="ECO:0000256" key="4">
    <source>
        <dbReference type="ARBA" id="ARBA00022889"/>
    </source>
</evidence>
<keyword evidence="5 8" id="KW-1133">Transmembrane helix</keyword>
<dbReference type="GO" id="GO:0042246">
    <property type="term" value="P:tissue regeneration"/>
    <property type="evidence" value="ECO:0007669"/>
    <property type="project" value="InterPro"/>
</dbReference>
<keyword evidence="4" id="KW-0130">Cell adhesion</keyword>
<evidence type="ECO:0000256" key="6">
    <source>
        <dbReference type="ARBA" id="ARBA00023136"/>
    </source>
</evidence>
<evidence type="ECO:0000256" key="2">
    <source>
        <dbReference type="ARBA" id="ARBA00008141"/>
    </source>
</evidence>
<keyword evidence="3 8" id="KW-0812">Transmembrane</keyword>
<feature type="transmembrane region" description="Helical" evidence="8">
    <location>
        <begin position="64"/>
        <end position="89"/>
    </location>
</feature>
<proteinExistence type="inferred from homology"/>
<gene>
    <name evidence="9" type="ORF">JYZ213_LOCUS25870</name>
    <name evidence="10" type="ORF">OXD698_LOCUS3907</name>
</gene>
<comment type="subcellular location">
    <subcellularLocation>
        <location evidence="1">Membrane</location>
        <topology evidence="1">Multi-pass membrane protein</topology>
    </subcellularLocation>
</comment>
<evidence type="ECO:0000313" key="10">
    <source>
        <dbReference type="EMBL" id="CAF3550552.1"/>
    </source>
</evidence>
<dbReference type="EMBL" id="CAJNOG010000337">
    <property type="protein sequence ID" value="CAF1182618.1"/>
    <property type="molecule type" value="Genomic_DNA"/>
</dbReference>
<name>A0A814UYR5_9BILA</name>
<dbReference type="AlphaFoldDB" id="A0A814UYR5"/>
<protein>
    <recommendedName>
        <fullName evidence="12">Ninjurin-2</fullName>
    </recommendedName>
</protein>
<evidence type="ECO:0000256" key="5">
    <source>
        <dbReference type="ARBA" id="ARBA00022989"/>
    </source>
</evidence>